<gene>
    <name evidence="2" type="ORF">E1750_04430</name>
</gene>
<dbReference type="InterPro" id="IPR001763">
    <property type="entry name" value="Rhodanese-like_dom"/>
</dbReference>
<dbReference type="CDD" id="cd00158">
    <property type="entry name" value="RHOD"/>
    <property type="match status" value="1"/>
</dbReference>
<organism evidence="2 3">
    <name type="scientific">Flavobacterium nackdongense</name>
    <dbReference type="NCBI Taxonomy" id="2547394"/>
    <lineage>
        <taxon>Bacteria</taxon>
        <taxon>Pseudomonadati</taxon>
        <taxon>Bacteroidota</taxon>
        <taxon>Flavobacteriia</taxon>
        <taxon>Flavobacteriales</taxon>
        <taxon>Flavobacteriaceae</taxon>
        <taxon>Flavobacterium</taxon>
    </lineage>
</organism>
<dbReference type="SUPFAM" id="SSF52821">
    <property type="entry name" value="Rhodanese/Cell cycle control phosphatase"/>
    <property type="match status" value="1"/>
</dbReference>
<evidence type="ECO:0000259" key="1">
    <source>
        <dbReference type="PROSITE" id="PS50206"/>
    </source>
</evidence>
<dbReference type="RefSeq" id="WP_133275608.1">
    <property type="nucleotide sequence ID" value="NZ_CP037933.1"/>
</dbReference>
<dbReference type="InterPro" id="IPR050229">
    <property type="entry name" value="GlpE_sulfurtransferase"/>
</dbReference>
<dbReference type="PANTHER" id="PTHR43031">
    <property type="entry name" value="FAD-DEPENDENT OXIDOREDUCTASE"/>
    <property type="match status" value="1"/>
</dbReference>
<dbReference type="KEGG" id="fnk:E1750_04430"/>
<keyword evidence="3" id="KW-1185">Reference proteome</keyword>
<dbReference type="InterPro" id="IPR036873">
    <property type="entry name" value="Rhodanese-like_dom_sf"/>
</dbReference>
<evidence type="ECO:0000313" key="3">
    <source>
        <dbReference type="Proteomes" id="UP000291124"/>
    </source>
</evidence>
<reference evidence="3" key="1">
    <citation type="submission" date="2019-03" db="EMBL/GenBank/DDBJ databases">
        <title>Flavobacterium sp.</title>
        <authorList>
            <person name="Kim H."/>
        </authorList>
    </citation>
    <scope>NUCLEOTIDE SEQUENCE [LARGE SCALE GENOMIC DNA]</scope>
    <source>
        <strain evidence="3">GS13</strain>
    </source>
</reference>
<dbReference type="OrthoDB" id="9808735at2"/>
<dbReference type="EMBL" id="CP037933">
    <property type="protein sequence ID" value="QBN18079.1"/>
    <property type="molecule type" value="Genomic_DNA"/>
</dbReference>
<dbReference type="PANTHER" id="PTHR43031:SF1">
    <property type="entry name" value="PYRIDINE NUCLEOTIDE-DISULPHIDE OXIDOREDUCTASE"/>
    <property type="match status" value="1"/>
</dbReference>
<name>A0A4P6Y6M4_9FLAO</name>
<dbReference type="AlphaFoldDB" id="A0A4P6Y6M4"/>
<accession>A0A4P6Y6M4</accession>
<feature type="domain" description="Rhodanese" evidence="1">
    <location>
        <begin position="14"/>
        <end position="102"/>
    </location>
</feature>
<dbReference type="Gene3D" id="3.40.250.10">
    <property type="entry name" value="Rhodanese-like domain"/>
    <property type="match status" value="1"/>
</dbReference>
<protein>
    <submittedName>
        <fullName evidence="2">Rhodanese-like domain-containing protein</fullName>
    </submittedName>
</protein>
<dbReference type="PROSITE" id="PS50206">
    <property type="entry name" value="RHODANESE_3"/>
    <property type="match status" value="1"/>
</dbReference>
<dbReference type="SMART" id="SM00450">
    <property type="entry name" value="RHOD"/>
    <property type="match status" value="1"/>
</dbReference>
<dbReference type="Proteomes" id="UP000291124">
    <property type="component" value="Chromosome"/>
</dbReference>
<dbReference type="Pfam" id="PF00581">
    <property type="entry name" value="Rhodanese"/>
    <property type="match status" value="1"/>
</dbReference>
<sequence length="103" mass="11473">MDLTQEDWVSQYEADTNAVILDVRTENECNEGIISNAINIDIYEGQGFIEKIEALDKSKNYYVYCRSGARSAKACEVMESLGFDHAFNLLGGILGWDGEIVSP</sequence>
<evidence type="ECO:0000313" key="2">
    <source>
        <dbReference type="EMBL" id="QBN18079.1"/>
    </source>
</evidence>
<proteinExistence type="predicted"/>